<evidence type="ECO:0000313" key="1">
    <source>
        <dbReference type="EMBL" id="SDI17963.1"/>
    </source>
</evidence>
<gene>
    <name evidence="1" type="ORF">SAMN05192534_12411</name>
</gene>
<dbReference type="EMBL" id="FNDK01000024">
    <property type="protein sequence ID" value="SDI17963.1"/>
    <property type="molecule type" value="Genomic_DNA"/>
</dbReference>
<reference evidence="2" key="1">
    <citation type="submission" date="2016-10" db="EMBL/GenBank/DDBJ databases">
        <authorList>
            <person name="Varghese N."/>
            <person name="Submissions S."/>
        </authorList>
    </citation>
    <scope>NUCLEOTIDE SEQUENCE [LARGE SCALE GENOMIC DNA]</scope>
    <source>
        <strain evidence="2">DSM 21632</strain>
    </source>
</reference>
<dbReference type="AlphaFoldDB" id="A0A1G8IGG9"/>
<protein>
    <submittedName>
        <fullName evidence="1">Uncharacterized protein</fullName>
    </submittedName>
</protein>
<evidence type="ECO:0000313" key="2">
    <source>
        <dbReference type="Proteomes" id="UP000199163"/>
    </source>
</evidence>
<proteinExistence type="predicted"/>
<dbReference type="Proteomes" id="UP000199163">
    <property type="component" value="Unassembled WGS sequence"/>
</dbReference>
<dbReference type="RefSeq" id="WP_175487551.1">
    <property type="nucleotide sequence ID" value="NZ_FNDK01000024.1"/>
</dbReference>
<keyword evidence="2" id="KW-1185">Reference proteome</keyword>
<accession>A0A1G8IGG9</accession>
<organism evidence="1 2">
    <name type="scientific">Alteribacillus persepolensis</name>
    <dbReference type="NCBI Taxonomy" id="568899"/>
    <lineage>
        <taxon>Bacteria</taxon>
        <taxon>Bacillati</taxon>
        <taxon>Bacillota</taxon>
        <taxon>Bacilli</taxon>
        <taxon>Bacillales</taxon>
        <taxon>Bacillaceae</taxon>
        <taxon>Alteribacillus</taxon>
    </lineage>
</organism>
<dbReference type="STRING" id="568899.SAMN05192534_12411"/>
<name>A0A1G8IGG9_9BACI</name>
<sequence length="57" mass="6603">MGKNCDFTLTVTNGHLERFQRTINHSKEIFEFAEEKGWSKEELFEALSLLYSMSGTT</sequence>